<evidence type="ECO:0000313" key="5">
    <source>
        <dbReference type="EMBL" id="KAK3285925.1"/>
    </source>
</evidence>
<dbReference type="PANTHER" id="PTHR46388">
    <property type="entry name" value="NHL REPEAT-CONTAINING PROTEIN 2"/>
    <property type="match status" value="1"/>
</dbReference>
<protein>
    <recommendedName>
        <fullName evidence="7">SMP-30/Gluconolactonase/LRE-like region domain-containing protein</fullName>
    </recommendedName>
</protein>
<evidence type="ECO:0000256" key="3">
    <source>
        <dbReference type="SAM" id="MobiDB-lite"/>
    </source>
</evidence>
<name>A0AAE0GWZ4_9CHLO</name>
<keyword evidence="6" id="KW-1185">Reference proteome</keyword>
<dbReference type="Gene3D" id="2.120.10.30">
    <property type="entry name" value="TolB, C-terminal domain"/>
    <property type="match status" value="3"/>
</dbReference>
<accession>A0AAE0GWZ4</accession>
<evidence type="ECO:0000256" key="4">
    <source>
        <dbReference type="SAM" id="Phobius"/>
    </source>
</evidence>
<gene>
    <name evidence="5" type="ORF">CYMTET_6486</name>
</gene>
<sequence>MVEVIESTDTTSLEVKFSAVLGPVHELVGQTLQGALSSYSGKSDLYASAATSRFFSPYGVAVSSSGTTVYVGEAYKNRIRAVDITTGSISTVAGGSRGFQNGAASSARFSWPYGVAVSPDGKKLYVADSGNDCIRSVQLQTGMVSTIAGSGTRGYQDGSASSARFSWPYGVAVSPDGTKLYVADSGNNRVRSVDLATGEVKTLAGMGTAGYQDGPAGKARFYGPRGVVVSPDGGRVYVADYSNFRVRAIDLSVGTVFTLFGGGDSGQFYRPAGVAVTPDGTRVLAADSANSRVRTVDVQPALSPTVEFAAAPTPGTTAPVPPSAPMQNQSAPVAQPGYWEGRDDALDINPFKRQDHYAELDPEEVKWRRILILVIVLVILGLFAVVSVVAGALWQRRNALLMLKLYQSSNSQRLPEALSPVPDNTQLGDCQATGASPYFRRGANAGPQPEHRVQLGAAGLYRNCSRRTNIGDSVGVRRTGSASNVVDTDPDRSAAWQEV</sequence>
<dbReference type="Proteomes" id="UP001190700">
    <property type="component" value="Unassembled WGS sequence"/>
</dbReference>
<feature type="transmembrane region" description="Helical" evidence="4">
    <location>
        <begin position="370"/>
        <end position="394"/>
    </location>
</feature>
<keyword evidence="4" id="KW-0472">Membrane</keyword>
<keyword evidence="4" id="KW-1133">Transmembrane helix</keyword>
<organism evidence="5 6">
    <name type="scientific">Cymbomonas tetramitiformis</name>
    <dbReference type="NCBI Taxonomy" id="36881"/>
    <lineage>
        <taxon>Eukaryota</taxon>
        <taxon>Viridiplantae</taxon>
        <taxon>Chlorophyta</taxon>
        <taxon>Pyramimonadophyceae</taxon>
        <taxon>Pyramimonadales</taxon>
        <taxon>Pyramimonadaceae</taxon>
        <taxon>Cymbomonas</taxon>
    </lineage>
</organism>
<comment type="caution">
    <text evidence="5">The sequence shown here is derived from an EMBL/GenBank/DDBJ whole genome shotgun (WGS) entry which is preliminary data.</text>
</comment>
<keyword evidence="1" id="KW-0677">Repeat</keyword>
<proteinExistence type="predicted"/>
<evidence type="ECO:0000256" key="1">
    <source>
        <dbReference type="ARBA" id="ARBA00022737"/>
    </source>
</evidence>
<evidence type="ECO:0000313" key="6">
    <source>
        <dbReference type="Proteomes" id="UP001190700"/>
    </source>
</evidence>
<evidence type="ECO:0000256" key="2">
    <source>
        <dbReference type="PROSITE-ProRule" id="PRU00504"/>
    </source>
</evidence>
<dbReference type="InterPro" id="IPR001258">
    <property type="entry name" value="NHL_repeat"/>
</dbReference>
<feature type="region of interest" description="Disordered" evidence="3">
    <location>
        <begin position="475"/>
        <end position="499"/>
    </location>
</feature>
<dbReference type="PROSITE" id="PS51125">
    <property type="entry name" value="NHL"/>
    <property type="match status" value="1"/>
</dbReference>
<dbReference type="AlphaFoldDB" id="A0AAE0GWZ4"/>
<reference evidence="5 6" key="1">
    <citation type="journal article" date="2015" name="Genome Biol. Evol.">
        <title>Comparative Genomics of a Bacterivorous Green Alga Reveals Evolutionary Causalities and Consequences of Phago-Mixotrophic Mode of Nutrition.</title>
        <authorList>
            <person name="Burns J.A."/>
            <person name="Paasch A."/>
            <person name="Narechania A."/>
            <person name="Kim E."/>
        </authorList>
    </citation>
    <scope>NUCLEOTIDE SEQUENCE [LARGE SCALE GENOMIC DNA]</scope>
    <source>
        <strain evidence="5 6">PLY_AMNH</strain>
    </source>
</reference>
<evidence type="ECO:0008006" key="7">
    <source>
        <dbReference type="Google" id="ProtNLM"/>
    </source>
</evidence>
<dbReference type="PANTHER" id="PTHR46388:SF2">
    <property type="entry name" value="NHL REPEAT-CONTAINING PROTEIN 2"/>
    <property type="match status" value="1"/>
</dbReference>
<feature type="region of interest" description="Disordered" evidence="3">
    <location>
        <begin position="310"/>
        <end position="332"/>
    </location>
</feature>
<dbReference type="EMBL" id="LGRX02001565">
    <property type="protein sequence ID" value="KAK3285925.1"/>
    <property type="molecule type" value="Genomic_DNA"/>
</dbReference>
<dbReference type="SUPFAM" id="SSF101898">
    <property type="entry name" value="NHL repeat"/>
    <property type="match status" value="1"/>
</dbReference>
<keyword evidence="4" id="KW-0812">Transmembrane</keyword>
<feature type="repeat" description="NHL" evidence="2">
    <location>
        <begin position="217"/>
        <end position="252"/>
    </location>
</feature>
<dbReference type="Pfam" id="PF01436">
    <property type="entry name" value="NHL"/>
    <property type="match status" value="1"/>
</dbReference>
<dbReference type="InterPro" id="IPR011042">
    <property type="entry name" value="6-blade_b-propeller_TolB-like"/>
</dbReference>